<feature type="compositionally biased region" description="Low complexity" evidence="1">
    <location>
        <begin position="57"/>
        <end position="101"/>
    </location>
</feature>
<dbReference type="OrthoDB" id="7305874at2"/>
<proteinExistence type="predicted"/>
<dbReference type="RefSeq" id="WP_014248726.1">
    <property type="nucleotide sequence ID" value="NC_016622.1"/>
</dbReference>
<name>G7Z2Y1_AZOL4</name>
<evidence type="ECO:0000313" key="3">
    <source>
        <dbReference type="EMBL" id="CBS87742.1"/>
    </source>
</evidence>
<evidence type="ECO:0000256" key="1">
    <source>
        <dbReference type="SAM" id="MobiDB-lite"/>
    </source>
</evidence>
<reference evidence="4" key="1">
    <citation type="journal article" date="2011" name="PLoS Genet.">
        <title>Azospirillum genomes reveal transition of bacteria from aquatic to terrestrial environments.</title>
        <authorList>
            <person name="Wisniewski-Dye F."/>
            <person name="Borziak K."/>
            <person name="Khalsa-Moyers G."/>
            <person name="Alexandre G."/>
            <person name="Sukharnikov L.O."/>
            <person name="Wuichet K."/>
            <person name="Hurst G.B."/>
            <person name="McDonald W.H."/>
            <person name="Robertson J.S."/>
            <person name="Barbe V."/>
            <person name="Calteau A."/>
            <person name="Rouy Z."/>
            <person name="Mangenot S."/>
            <person name="Prigent-Combaret C."/>
            <person name="Normand P."/>
            <person name="Boyer M."/>
            <person name="Siguier P."/>
            <person name="Dessaux Y."/>
            <person name="Elmerich C."/>
            <person name="Condemine G."/>
            <person name="Krishnen G."/>
            <person name="Kennedy I."/>
            <person name="Paterson A.H."/>
            <person name="Gonzalez V."/>
            <person name="Mavingui P."/>
            <person name="Zhulin I.B."/>
        </authorList>
    </citation>
    <scope>NUCLEOTIDE SEQUENCE [LARGE SCALE GENOMIC DNA]</scope>
    <source>
        <strain evidence="4">4B</strain>
    </source>
</reference>
<feature type="chain" id="PRO_5003506740" evidence="2">
    <location>
        <begin position="22"/>
        <end position="137"/>
    </location>
</feature>
<feature type="signal peptide" evidence="2">
    <location>
        <begin position="1"/>
        <end position="21"/>
    </location>
</feature>
<keyword evidence="2" id="KW-0732">Signal</keyword>
<evidence type="ECO:0000313" key="4">
    <source>
        <dbReference type="Proteomes" id="UP000005667"/>
    </source>
</evidence>
<dbReference type="EMBL" id="FQ311868">
    <property type="protein sequence ID" value="CBS87742.1"/>
    <property type="molecule type" value="Genomic_DNA"/>
</dbReference>
<organism evidence="3 4">
    <name type="scientific">Azospirillum lipoferum (strain 4B)</name>
    <dbReference type="NCBI Taxonomy" id="862719"/>
    <lineage>
        <taxon>Bacteria</taxon>
        <taxon>Pseudomonadati</taxon>
        <taxon>Pseudomonadota</taxon>
        <taxon>Alphaproteobacteria</taxon>
        <taxon>Rhodospirillales</taxon>
        <taxon>Azospirillaceae</taxon>
        <taxon>Azospirillum</taxon>
    </lineage>
</organism>
<dbReference type="KEGG" id="ali:AZOLI_2539"/>
<accession>G7Z2Y1</accession>
<dbReference type="HOGENOM" id="CLU_1861104_0_0_5"/>
<protein>
    <submittedName>
        <fullName evidence="3">Uncharacterized protein</fullName>
    </submittedName>
</protein>
<gene>
    <name evidence="3" type="ordered locus">AZOLI_2539</name>
</gene>
<dbReference type="Proteomes" id="UP000005667">
    <property type="component" value="Chromosome"/>
</dbReference>
<keyword evidence="4" id="KW-1185">Reference proteome</keyword>
<dbReference type="AlphaFoldDB" id="G7Z2Y1"/>
<evidence type="ECO:0000256" key="2">
    <source>
        <dbReference type="SAM" id="SignalP"/>
    </source>
</evidence>
<feature type="compositionally biased region" description="Polar residues" evidence="1">
    <location>
        <begin position="102"/>
        <end position="123"/>
    </location>
</feature>
<feature type="region of interest" description="Disordered" evidence="1">
    <location>
        <begin position="23"/>
        <end position="137"/>
    </location>
</feature>
<sequence>MRNLMIGAVSAVLLMAAPAMAQTAQQGNPGALKSPGAYDTAPSGSAGSTGPDGVVRTPPGATTSPSAGATSGGPMPAPGTSGSTGTSSGSMSGSSTPGVTTAPSGMGNNTSSNIPRDNQTATGTHCPPGTPNCGPEQ</sequence>